<dbReference type="Gene3D" id="1.20.1730.10">
    <property type="entry name" value="Sodium/glucose cotransporter"/>
    <property type="match status" value="1"/>
</dbReference>
<feature type="transmembrane region" description="Helical" evidence="12">
    <location>
        <begin position="245"/>
        <end position="263"/>
    </location>
</feature>
<dbReference type="GO" id="GO:0015293">
    <property type="term" value="F:symporter activity"/>
    <property type="evidence" value="ECO:0007669"/>
    <property type="project" value="TreeGrafter"/>
</dbReference>
<evidence type="ECO:0000256" key="10">
    <source>
        <dbReference type="ARBA" id="ARBA00023201"/>
    </source>
</evidence>
<proteinExistence type="inferred from homology"/>
<feature type="transmembrane region" description="Helical" evidence="12">
    <location>
        <begin position="132"/>
        <end position="154"/>
    </location>
</feature>
<dbReference type="InterPro" id="IPR051163">
    <property type="entry name" value="Sodium:Solute_Symporter_SSF"/>
</dbReference>
<dbReference type="InterPro" id="IPR038377">
    <property type="entry name" value="Na/Glc_symporter_sf"/>
</dbReference>
<comment type="similarity">
    <text evidence="2 11">Belongs to the sodium:solute symporter (SSF) (TC 2.A.21) family.</text>
</comment>
<dbReference type="NCBIfam" id="TIGR00813">
    <property type="entry name" value="sss"/>
    <property type="match status" value="1"/>
</dbReference>
<comment type="caution">
    <text evidence="13">The sequence shown here is derived from an EMBL/GenBank/DDBJ whole genome shotgun (WGS) entry which is preliminary data.</text>
</comment>
<reference evidence="13" key="1">
    <citation type="submission" date="2013-05" db="EMBL/GenBank/DDBJ databases">
        <authorList>
            <person name="Yim A.K.Y."/>
            <person name="Chan T.F."/>
            <person name="Ji K.M."/>
            <person name="Liu X.Y."/>
            <person name="Zhou J.W."/>
            <person name="Li R.Q."/>
            <person name="Yang K.Y."/>
            <person name="Li J."/>
            <person name="Li M."/>
            <person name="Law P.T.W."/>
            <person name="Wu Y.L."/>
            <person name="Cai Z.L."/>
            <person name="Qin H."/>
            <person name="Bao Y."/>
            <person name="Leung R.K.K."/>
            <person name="Ng P.K.S."/>
            <person name="Zou J."/>
            <person name="Zhong X.J."/>
            <person name="Ran P.X."/>
            <person name="Zhong N.S."/>
            <person name="Liu Z.G."/>
            <person name="Tsui S.K.W."/>
        </authorList>
    </citation>
    <scope>NUCLEOTIDE SEQUENCE</scope>
    <source>
        <strain evidence="13">Derf</strain>
        <tissue evidence="13">Whole organism</tissue>
    </source>
</reference>
<sequence length="604" mass="68087">MENKQNHNHNHHLQWPDYLVFISMLLISLFIGIYHRMTGGRQKTTAEYLLADKSMGILPVSFSLMASFMSAITLLGVSAEIYFYGAQFILINISYIIGTPIAAYVFLPIFYKLKLTSVYEYLELRFNRSIRILVSVIFILQMIFYNSIVLYAPSLALSAVTGVNRWTSIFSVGIVCTIYCTIGGMKAVLWTDVFQSFLMFFSMLAIIIKGSIDVGGLNVVFERAMNGSRLEFFNFNPDLTERHTVWGLVFGSIFIYTSIYGVNQAQIQRLMTVKNLRKSQQAMFISWPLTSLISVVTALTGLVMYANFYREDPLKCGYIKKPDQLLPYYAVNRLSEYPGLPGFIIAGVFSGSLSTVSSFVNSLSAVTLEDYLKPVFKRDEIFTKNEIIITKLLALFYGILCVMLTILADQMTGLLQASLTLFGVVGGPLLMIFTAGICFRSINSNGAATGFIVSLMFGLWIGFGSMLFGKRPKQLPLSDELCSNNSQVGNSTIIPYFKPKPIPYEPSTFFFYNISYLWSAGLCWALGLVVAIVVSWWTKNSSLDDDDDDRKKRVQQSLLLPLVRQRLNVDRPAMNDIQTCTIEKHNLQNVEHTNVNNESIYHPK</sequence>
<dbReference type="Proteomes" id="UP000790347">
    <property type="component" value="Unassembled WGS sequence"/>
</dbReference>
<evidence type="ECO:0000256" key="6">
    <source>
        <dbReference type="ARBA" id="ARBA00022989"/>
    </source>
</evidence>
<feature type="transmembrane region" description="Helical" evidence="12">
    <location>
        <begin position="414"/>
        <end position="439"/>
    </location>
</feature>
<evidence type="ECO:0000256" key="7">
    <source>
        <dbReference type="ARBA" id="ARBA00023053"/>
    </source>
</evidence>
<keyword evidence="9 12" id="KW-0472">Membrane</keyword>
<feature type="transmembrane region" description="Helical" evidence="12">
    <location>
        <begin position="516"/>
        <end position="537"/>
    </location>
</feature>
<evidence type="ECO:0000256" key="8">
    <source>
        <dbReference type="ARBA" id="ARBA00023065"/>
    </source>
</evidence>
<evidence type="ECO:0000256" key="3">
    <source>
        <dbReference type="ARBA" id="ARBA00022448"/>
    </source>
</evidence>
<feature type="transmembrane region" description="Helical" evidence="12">
    <location>
        <begin position="18"/>
        <end position="35"/>
    </location>
</feature>
<keyword evidence="10" id="KW-0739">Sodium transport</keyword>
<name>A0A922HZK5_DERFA</name>
<dbReference type="EMBL" id="ASGP02000003">
    <property type="protein sequence ID" value="KAH9517416.1"/>
    <property type="molecule type" value="Genomic_DNA"/>
</dbReference>
<feature type="transmembrane region" description="Helical" evidence="12">
    <location>
        <begin position="388"/>
        <end position="408"/>
    </location>
</feature>
<comment type="subcellular location">
    <subcellularLocation>
        <location evidence="1">Cell membrane</location>
        <topology evidence="1">Multi-pass membrane protein</topology>
    </subcellularLocation>
</comment>
<evidence type="ECO:0000256" key="5">
    <source>
        <dbReference type="ARBA" id="ARBA00022692"/>
    </source>
</evidence>
<evidence type="ECO:0000256" key="9">
    <source>
        <dbReference type="ARBA" id="ARBA00023136"/>
    </source>
</evidence>
<feature type="transmembrane region" description="Helical" evidence="12">
    <location>
        <begin position="166"/>
        <end position="185"/>
    </location>
</feature>
<keyword evidence="7" id="KW-0915">Sodium</keyword>
<feature type="transmembrane region" description="Helical" evidence="12">
    <location>
        <begin position="56"/>
        <end position="77"/>
    </location>
</feature>
<keyword evidence="4" id="KW-1003">Cell membrane</keyword>
<evidence type="ECO:0000313" key="13">
    <source>
        <dbReference type="EMBL" id="KAH9517416.1"/>
    </source>
</evidence>
<dbReference type="InterPro" id="IPR001734">
    <property type="entry name" value="Na/solute_symporter"/>
</dbReference>
<evidence type="ECO:0000313" key="14">
    <source>
        <dbReference type="Proteomes" id="UP000790347"/>
    </source>
</evidence>
<dbReference type="CDD" id="cd11492">
    <property type="entry name" value="SLC5sbd_NIS-SMVT"/>
    <property type="match status" value="1"/>
</dbReference>
<dbReference type="PANTHER" id="PTHR42985:SF40">
    <property type="entry name" value="LD47995P-RELATED"/>
    <property type="match status" value="1"/>
</dbReference>
<dbReference type="GO" id="GO:0005886">
    <property type="term" value="C:plasma membrane"/>
    <property type="evidence" value="ECO:0007669"/>
    <property type="project" value="UniProtKB-SubCell"/>
</dbReference>
<keyword evidence="5 12" id="KW-0812">Transmembrane</keyword>
<dbReference type="AlphaFoldDB" id="A0A922HZK5"/>
<keyword evidence="8" id="KW-0406">Ion transport</keyword>
<feature type="transmembrane region" description="Helical" evidence="12">
    <location>
        <begin position="446"/>
        <end position="468"/>
    </location>
</feature>
<evidence type="ECO:0000256" key="12">
    <source>
        <dbReference type="SAM" id="Phobius"/>
    </source>
</evidence>
<evidence type="ECO:0000256" key="11">
    <source>
        <dbReference type="RuleBase" id="RU362091"/>
    </source>
</evidence>
<accession>A0A922HZK5</accession>
<dbReference type="PANTHER" id="PTHR42985">
    <property type="entry name" value="SODIUM-COUPLED MONOCARBOXYLATE TRANSPORTER"/>
    <property type="match status" value="1"/>
</dbReference>
<evidence type="ECO:0000256" key="4">
    <source>
        <dbReference type="ARBA" id="ARBA00022475"/>
    </source>
</evidence>
<evidence type="ECO:0000256" key="2">
    <source>
        <dbReference type="ARBA" id="ARBA00006434"/>
    </source>
</evidence>
<keyword evidence="6 12" id="KW-1133">Transmembrane helix</keyword>
<keyword evidence="14" id="KW-1185">Reference proteome</keyword>
<feature type="transmembrane region" description="Helical" evidence="12">
    <location>
        <begin position="197"/>
        <end position="221"/>
    </location>
</feature>
<evidence type="ECO:0008006" key="15">
    <source>
        <dbReference type="Google" id="ProtNLM"/>
    </source>
</evidence>
<dbReference type="PROSITE" id="PS50283">
    <property type="entry name" value="NA_SOLUT_SYMP_3"/>
    <property type="match status" value="1"/>
</dbReference>
<organism evidence="13 14">
    <name type="scientific">Dermatophagoides farinae</name>
    <name type="common">American house dust mite</name>
    <dbReference type="NCBI Taxonomy" id="6954"/>
    <lineage>
        <taxon>Eukaryota</taxon>
        <taxon>Metazoa</taxon>
        <taxon>Ecdysozoa</taxon>
        <taxon>Arthropoda</taxon>
        <taxon>Chelicerata</taxon>
        <taxon>Arachnida</taxon>
        <taxon>Acari</taxon>
        <taxon>Acariformes</taxon>
        <taxon>Sarcoptiformes</taxon>
        <taxon>Astigmata</taxon>
        <taxon>Psoroptidia</taxon>
        <taxon>Analgoidea</taxon>
        <taxon>Pyroglyphidae</taxon>
        <taxon>Dermatophagoidinae</taxon>
        <taxon>Dermatophagoides</taxon>
    </lineage>
</organism>
<dbReference type="GO" id="GO:0006814">
    <property type="term" value="P:sodium ion transport"/>
    <property type="evidence" value="ECO:0007669"/>
    <property type="project" value="UniProtKB-KW"/>
</dbReference>
<gene>
    <name evidence="13" type="ORF">DERF_008092</name>
</gene>
<feature type="transmembrane region" description="Helical" evidence="12">
    <location>
        <begin position="343"/>
        <end position="368"/>
    </location>
</feature>
<feature type="transmembrane region" description="Helical" evidence="12">
    <location>
        <begin position="284"/>
        <end position="305"/>
    </location>
</feature>
<keyword evidence="3" id="KW-0813">Transport</keyword>
<feature type="transmembrane region" description="Helical" evidence="12">
    <location>
        <begin position="89"/>
        <end position="111"/>
    </location>
</feature>
<evidence type="ECO:0000256" key="1">
    <source>
        <dbReference type="ARBA" id="ARBA00004651"/>
    </source>
</evidence>
<protein>
    <recommendedName>
        <fullName evidence="15">Sodium-dependent multivitamin transporter</fullName>
    </recommendedName>
</protein>
<dbReference type="Pfam" id="PF00474">
    <property type="entry name" value="SSF"/>
    <property type="match status" value="1"/>
</dbReference>
<reference evidence="13" key="2">
    <citation type="journal article" date="2022" name="Res Sq">
        <title>Comparative Genomics Reveals Insights into the Divergent Evolution of Astigmatic Mites and Household Pest Adaptations.</title>
        <authorList>
            <person name="Xiong Q."/>
            <person name="Wan A.T.-Y."/>
            <person name="Liu X.-Y."/>
            <person name="Fung C.S.-H."/>
            <person name="Xiao X."/>
            <person name="Malainual N."/>
            <person name="Hou J."/>
            <person name="Wang L."/>
            <person name="Wang M."/>
            <person name="Yang K."/>
            <person name="Cui Y."/>
            <person name="Leung E."/>
            <person name="Nong W."/>
            <person name="Shin S.-K."/>
            <person name="Au S."/>
            <person name="Jeong K.Y."/>
            <person name="Chew F.T."/>
            <person name="Hui J."/>
            <person name="Leung T.F."/>
            <person name="Tungtrongchitr A."/>
            <person name="Zhong N."/>
            <person name="Liu Z."/>
            <person name="Tsui S."/>
        </authorList>
    </citation>
    <scope>NUCLEOTIDE SEQUENCE</scope>
    <source>
        <strain evidence="13">Derf</strain>
        <tissue evidence="13">Whole organism</tissue>
    </source>
</reference>